<reference evidence="1 2" key="1">
    <citation type="journal article" date="2021" name="Nat. Commun.">
        <title>Genetic determinants of endophytism in the Arabidopsis root mycobiome.</title>
        <authorList>
            <person name="Mesny F."/>
            <person name="Miyauchi S."/>
            <person name="Thiergart T."/>
            <person name="Pickel B."/>
            <person name="Atanasova L."/>
            <person name="Karlsson M."/>
            <person name="Huettel B."/>
            <person name="Barry K.W."/>
            <person name="Haridas S."/>
            <person name="Chen C."/>
            <person name="Bauer D."/>
            <person name="Andreopoulos W."/>
            <person name="Pangilinan J."/>
            <person name="LaButti K."/>
            <person name="Riley R."/>
            <person name="Lipzen A."/>
            <person name="Clum A."/>
            <person name="Drula E."/>
            <person name="Henrissat B."/>
            <person name="Kohler A."/>
            <person name="Grigoriev I.V."/>
            <person name="Martin F.M."/>
            <person name="Hacquard S."/>
        </authorList>
    </citation>
    <scope>NUCLEOTIDE SEQUENCE [LARGE SCALE GENOMIC DNA]</scope>
    <source>
        <strain evidence="1 2">MPI-SDFR-AT-0079</strain>
    </source>
</reference>
<proteinExistence type="predicted"/>
<organism evidence="1 2">
    <name type="scientific">Chaetomium tenue</name>
    <dbReference type="NCBI Taxonomy" id="1854479"/>
    <lineage>
        <taxon>Eukaryota</taxon>
        <taxon>Fungi</taxon>
        <taxon>Dikarya</taxon>
        <taxon>Ascomycota</taxon>
        <taxon>Pezizomycotina</taxon>
        <taxon>Sordariomycetes</taxon>
        <taxon>Sordariomycetidae</taxon>
        <taxon>Sordariales</taxon>
        <taxon>Chaetomiaceae</taxon>
        <taxon>Chaetomium</taxon>
    </lineage>
</organism>
<dbReference type="EMBL" id="JAGIZQ010000003">
    <property type="protein sequence ID" value="KAH6637364.1"/>
    <property type="molecule type" value="Genomic_DNA"/>
</dbReference>
<evidence type="ECO:0000313" key="1">
    <source>
        <dbReference type="EMBL" id="KAH6637364.1"/>
    </source>
</evidence>
<protein>
    <submittedName>
        <fullName evidence="1">Uncharacterized protein</fullName>
    </submittedName>
</protein>
<sequence length="209" mass="22579">MSGRGQGLFGGVVFRISQAPKATIDPCLGLGQWDGGTLLGPPNAGAPVATPSHHSGPESGHMVTVQVSTKVARNEKKEVYARNGVEIIAFPPDAEWCLAIYIRYLIFFSFSLFTFLDSWMGAGLACSHFRLPTLRGQPSRFFPSLSINSRSLEMLTDLSTTKTRLTLCLLVGLQSASLALGKIEMLNVFLPDRSCPTQVSHAPFPELGP</sequence>
<comment type="caution">
    <text evidence="1">The sequence shown here is derived from an EMBL/GenBank/DDBJ whole genome shotgun (WGS) entry which is preliminary data.</text>
</comment>
<keyword evidence="2" id="KW-1185">Reference proteome</keyword>
<name>A0ACB7PGB4_9PEZI</name>
<accession>A0ACB7PGB4</accession>
<evidence type="ECO:0000313" key="2">
    <source>
        <dbReference type="Proteomes" id="UP000724584"/>
    </source>
</evidence>
<dbReference type="Proteomes" id="UP000724584">
    <property type="component" value="Unassembled WGS sequence"/>
</dbReference>
<gene>
    <name evidence="1" type="ORF">F5144DRAFT_211951</name>
</gene>